<evidence type="ECO:0000256" key="4">
    <source>
        <dbReference type="ARBA" id="ARBA00022737"/>
    </source>
</evidence>
<feature type="compositionally biased region" description="Polar residues" evidence="8">
    <location>
        <begin position="91"/>
        <end position="106"/>
    </location>
</feature>
<protein>
    <recommendedName>
        <fullName evidence="9">TRASH domain-containing protein</fullName>
    </recommendedName>
</protein>
<feature type="domain" description="TRASH" evidence="9">
    <location>
        <begin position="696"/>
        <end position="732"/>
    </location>
</feature>
<feature type="compositionally biased region" description="Polar residues" evidence="8">
    <location>
        <begin position="902"/>
        <end position="941"/>
    </location>
</feature>
<accession>A0AAN8BIK2</accession>
<feature type="compositionally biased region" description="Basic and acidic residues" evidence="8">
    <location>
        <begin position="1051"/>
        <end position="1087"/>
    </location>
</feature>
<dbReference type="InterPro" id="IPR051284">
    <property type="entry name" value="ZnF_MYMT-QRICH1"/>
</dbReference>
<evidence type="ECO:0000313" key="10">
    <source>
        <dbReference type="EMBL" id="KAK5885905.1"/>
    </source>
</evidence>
<keyword evidence="5" id="KW-0863">Zinc-finger</keyword>
<feature type="compositionally biased region" description="Low complexity" evidence="8">
    <location>
        <begin position="867"/>
        <end position="881"/>
    </location>
</feature>
<feature type="region of interest" description="Disordered" evidence="8">
    <location>
        <begin position="864"/>
        <end position="885"/>
    </location>
</feature>
<gene>
    <name evidence="10" type="ORF">CesoFtcFv8_016997</name>
</gene>
<feature type="domain" description="TRASH" evidence="9">
    <location>
        <begin position="575"/>
        <end position="611"/>
    </location>
</feature>
<dbReference type="SUPFAM" id="SSF57716">
    <property type="entry name" value="Glucocorticoid receptor-like (DNA-binding domain)"/>
    <property type="match status" value="1"/>
</dbReference>
<keyword evidence="3" id="KW-0479">Metal-binding</keyword>
<feature type="compositionally biased region" description="Basic and acidic residues" evidence="8">
    <location>
        <begin position="1246"/>
        <end position="1255"/>
    </location>
</feature>
<evidence type="ECO:0000256" key="7">
    <source>
        <dbReference type="ARBA" id="ARBA00022843"/>
    </source>
</evidence>
<keyword evidence="6" id="KW-0862">Zinc</keyword>
<feature type="domain" description="TRASH" evidence="9">
    <location>
        <begin position="822"/>
        <end position="857"/>
    </location>
</feature>
<keyword evidence="2" id="KW-0597">Phosphoprotein</keyword>
<dbReference type="Pfam" id="PF25561">
    <property type="entry name" value="QRICH1"/>
    <property type="match status" value="1"/>
</dbReference>
<feature type="region of interest" description="Disordered" evidence="8">
    <location>
        <begin position="982"/>
        <end position="1016"/>
    </location>
</feature>
<evidence type="ECO:0000256" key="6">
    <source>
        <dbReference type="ARBA" id="ARBA00022833"/>
    </source>
</evidence>
<dbReference type="Proteomes" id="UP001335648">
    <property type="component" value="Unassembled WGS sequence"/>
</dbReference>
<keyword evidence="4" id="KW-0677">Repeat</keyword>
<dbReference type="PANTHER" id="PTHR45736">
    <property type="entry name" value="ZINC FINGER MYM-TYPE PROTEIN"/>
    <property type="match status" value="1"/>
</dbReference>
<feature type="region of interest" description="Disordered" evidence="8">
    <location>
        <begin position="1035"/>
        <end position="1087"/>
    </location>
</feature>
<feature type="compositionally biased region" description="Basic and acidic residues" evidence="8">
    <location>
        <begin position="413"/>
        <end position="427"/>
    </location>
</feature>
<evidence type="ECO:0000256" key="8">
    <source>
        <dbReference type="SAM" id="MobiDB-lite"/>
    </source>
</evidence>
<dbReference type="InterPro" id="IPR057926">
    <property type="entry name" value="QRICH1_dom"/>
</dbReference>
<keyword evidence="11" id="KW-1185">Reference proteome</keyword>
<proteinExistence type="predicted"/>
<feature type="compositionally biased region" description="Basic and acidic residues" evidence="8">
    <location>
        <begin position="10"/>
        <end position="25"/>
    </location>
</feature>
<organism evidence="10 11">
    <name type="scientific">Champsocephalus esox</name>
    <name type="common">pike icefish</name>
    <dbReference type="NCBI Taxonomy" id="159716"/>
    <lineage>
        <taxon>Eukaryota</taxon>
        <taxon>Metazoa</taxon>
        <taxon>Chordata</taxon>
        <taxon>Craniata</taxon>
        <taxon>Vertebrata</taxon>
        <taxon>Euteleostomi</taxon>
        <taxon>Actinopterygii</taxon>
        <taxon>Neopterygii</taxon>
        <taxon>Teleostei</taxon>
        <taxon>Neoteleostei</taxon>
        <taxon>Acanthomorphata</taxon>
        <taxon>Eupercaria</taxon>
        <taxon>Perciformes</taxon>
        <taxon>Notothenioidei</taxon>
        <taxon>Channichthyidae</taxon>
        <taxon>Champsocephalus</taxon>
    </lineage>
</organism>
<feature type="region of interest" description="Disordered" evidence="8">
    <location>
        <begin position="614"/>
        <end position="687"/>
    </location>
</feature>
<name>A0AAN8BIK2_9TELE</name>
<feature type="compositionally biased region" description="Basic and acidic residues" evidence="8">
    <location>
        <begin position="47"/>
        <end position="56"/>
    </location>
</feature>
<sequence>MSASVEEEEKPPQNKHEERLSRVFDEVMGLGHFADSSRGSATSSRSEGQDETKEVDTTSAQVEQQPVEEEDSNGSRQEEKMEEGAEESSLPCITSPSAVPGSSFTMGTKEVGGSGGAAVDDAQDGLPACGPGEEEEDWHFALPSDSLGDVNVPREVEDVSTESANTSHSSQDHTPENSHGGGIQEQAEETEDSQEGERTEAAPMEDSSPPPINIKDEPIDEGYDAALLPQSSIRQIKEELEHQEEELRISSVYSVGGGNTFAPPTVPLAIPAPPQTAYFIQGRGTLLQAMAQIPLRPPASVPTSLPSLISVPPRQPPPSVPGSVRCSGCSKVLLKGQTAFQRKGSTQLFCSTVCLTGHLPPANKNRLCFQCNREILQPRDMVTIPGDNNTLLNFCGQFCLAVFKNKKKQVDKVPEKQLEKKPERPPEKPAQPLSDIPFCAVCKIINKQIEHEVTHHGTLYRLCSDSCFVTWRKSRKLAMNCCEGCGLYCSSSSGSCQTLTVDRSQLNFCGPTCIGTYKQTCKKTVECVYCHKIAMVSSTIMERDQKGKVQLYCSSPCVELSRPPQHILTGAAFPCCECNVSAVPQYHLAMVDGTIRNFCSYDCVSIYRKSGNTSQPDLTNGTPALRDPKAGLSAGASSVPPLPQDHPSSVAFLGHHPSHTSVPPLEPPSQAPAKTPAVQPMKPAEGGPRDISKLTCHQCSKEFSTKPLLFSHQASISMFCSEMCCDQYISQKNVLMPCEICKREKRLHDTLCYNQQDLFFCSVDCKSVFKHERMALCKDSCSYCSGFSTKMLHSHYGGRMEEFCRPHCMSQYTVLYYGMGRCDSCRKQGSMTEKLQCLGSVRNFCNLPCLLQYCQLHFETSHSSSNGTGTAPQTPYAPTQPHHSSKMNPVIADVVSLANGSATQPSVSADTALTGTLPTTNIDAKNLDHASTQTDAMQGPSSRRRQMKNKSVLCRPFTVDQESMCQLLSPSAESAVAAALLDSSSQPDQTSAEASTSPSPSPKPQGETQPSDAVPARLTGRHFLGRRETDSDCKVCSQHKRKRVEEEEQQEEKKQKMEEDEGTERKTEIEPEEGVKDENKEQEHSEVKLCEQEGGTLRRKTWYFCKTCSGEPSLCPVPCFELYHTRLIYKTAPGLEAQGVLPPSMSVSVGGENVRVLLVPVPVPVPVFIPVPMSMYSQYTPFPMAMPVPVPVPILVPPQKKETRDTAVQSEPHAVTEEQQRDVSTADQRSPHSGDMESEVVAPMIREVEETEKTVQADLPLTVSSERSTESSDPQLSTQPEVLSWGLATTTSEPPTTSAELQPPSSPLMDLETDVPTESLDQKPAAPQRGVKRSRDPYSSRKRSRRRTGSLNHSAVRTPPASKLNHVYGVKAWRSWVQQQNQQPTRSNMVDVKEDVLQCDSAELSFALSHFITDVRRPNGETYSPDSIFYLCLGIQQYLFSKGRIENIFTDELYSQFTTKISGMLQLWKPKLLVPSGAAVSSRVVESYLWECKQLGAYSPIVLLNTLLFFCSKNFGFTTLEQHQSVSFINFTRLSKSCNKPGKVLYLRYQRSSKDPHHTERYRKRQGEEEMLEMLENVANPLHCPVRLYEFYLSRCPESVQTRSDVFFLQPEEVVHTHSSLWYSCQPLEGATLQSMLSRILAVREVHQGHGAASAPADDDALP</sequence>
<dbReference type="InterPro" id="IPR011017">
    <property type="entry name" value="TRASH_dom"/>
</dbReference>
<dbReference type="EMBL" id="JAULUE010002059">
    <property type="protein sequence ID" value="KAK5885905.1"/>
    <property type="molecule type" value="Genomic_DNA"/>
</dbReference>
<keyword evidence="7" id="KW-0832">Ubl conjugation</keyword>
<feature type="domain" description="TRASH" evidence="9">
    <location>
        <begin position="738"/>
        <end position="773"/>
    </location>
</feature>
<evidence type="ECO:0000256" key="3">
    <source>
        <dbReference type="ARBA" id="ARBA00022723"/>
    </source>
</evidence>
<feature type="region of interest" description="Disordered" evidence="8">
    <location>
        <begin position="1200"/>
        <end position="1360"/>
    </location>
</feature>
<evidence type="ECO:0000259" key="9">
    <source>
        <dbReference type="SMART" id="SM00746"/>
    </source>
</evidence>
<feature type="compositionally biased region" description="Low complexity" evidence="8">
    <location>
        <begin position="36"/>
        <end position="46"/>
    </location>
</feature>
<evidence type="ECO:0000256" key="2">
    <source>
        <dbReference type="ARBA" id="ARBA00022553"/>
    </source>
</evidence>
<comment type="caution">
    <text evidence="10">The sequence shown here is derived from an EMBL/GenBank/DDBJ whole genome shotgun (WGS) entry which is preliminary data.</text>
</comment>
<feature type="domain" description="TRASH" evidence="9">
    <location>
        <begin position="326"/>
        <end position="362"/>
    </location>
</feature>
<feature type="region of interest" description="Disordered" evidence="8">
    <location>
        <begin position="902"/>
        <end position="949"/>
    </location>
</feature>
<dbReference type="SMART" id="SM00746">
    <property type="entry name" value="TRASH"/>
    <property type="match status" value="10"/>
</dbReference>
<feature type="region of interest" description="Disordered" evidence="8">
    <location>
        <begin position="413"/>
        <end position="432"/>
    </location>
</feature>
<feature type="compositionally biased region" description="Polar residues" evidence="8">
    <location>
        <begin position="1262"/>
        <end position="1281"/>
    </location>
</feature>
<evidence type="ECO:0000256" key="1">
    <source>
        <dbReference type="ARBA" id="ARBA00022499"/>
    </source>
</evidence>
<feature type="domain" description="TRASH" evidence="9">
    <location>
        <begin position="368"/>
        <end position="407"/>
    </location>
</feature>
<dbReference type="PANTHER" id="PTHR45736:SF5">
    <property type="entry name" value="ZINC FINGER MYM-TYPE PROTEIN 4"/>
    <property type="match status" value="1"/>
</dbReference>
<feature type="domain" description="TRASH" evidence="9">
    <location>
        <begin position="482"/>
        <end position="521"/>
    </location>
</feature>
<feature type="domain" description="TRASH" evidence="9">
    <location>
        <begin position="527"/>
        <end position="564"/>
    </location>
</feature>
<evidence type="ECO:0000256" key="5">
    <source>
        <dbReference type="ARBA" id="ARBA00022771"/>
    </source>
</evidence>
<feature type="compositionally biased region" description="Low complexity" evidence="8">
    <location>
        <begin position="1287"/>
        <end position="1301"/>
    </location>
</feature>
<feature type="domain" description="TRASH" evidence="9">
    <location>
        <begin position="781"/>
        <end position="816"/>
    </location>
</feature>
<evidence type="ECO:0000313" key="11">
    <source>
        <dbReference type="Proteomes" id="UP001335648"/>
    </source>
</evidence>
<reference evidence="10 11" key="1">
    <citation type="journal article" date="2023" name="Mol. Biol. Evol.">
        <title>Genomics of Secondarily Temperate Adaptation in the Only Non-Antarctic Icefish.</title>
        <authorList>
            <person name="Rivera-Colon A.G."/>
            <person name="Rayamajhi N."/>
            <person name="Minhas B.F."/>
            <person name="Madrigal G."/>
            <person name="Bilyk K.T."/>
            <person name="Yoon V."/>
            <person name="Hune M."/>
            <person name="Gregory S."/>
            <person name="Cheng C.H.C."/>
            <person name="Catchen J.M."/>
        </authorList>
    </citation>
    <scope>NUCLEOTIDE SEQUENCE [LARGE SCALE GENOMIC DNA]</scope>
    <source>
        <strain evidence="10">JC2023a</strain>
    </source>
</reference>
<feature type="domain" description="TRASH" evidence="9">
    <location>
        <begin position="439"/>
        <end position="475"/>
    </location>
</feature>
<dbReference type="InterPro" id="IPR021893">
    <property type="entry name" value="ZMYM2-like_C"/>
</dbReference>
<dbReference type="Pfam" id="PF06467">
    <property type="entry name" value="zf-FCS"/>
    <property type="match status" value="1"/>
</dbReference>
<keyword evidence="1" id="KW-1017">Isopeptide bond</keyword>
<dbReference type="Pfam" id="PF12012">
    <property type="entry name" value="DUF3504"/>
    <property type="match status" value="1"/>
</dbReference>
<dbReference type="GO" id="GO:0008270">
    <property type="term" value="F:zinc ion binding"/>
    <property type="evidence" value="ECO:0007669"/>
    <property type="project" value="UniProtKB-KW"/>
</dbReference>
<feature type="region of interest" description="Disordered" evidence="8">
    <location>
        <begin position="1"/>
        <end position="218"/>
    </location>
</feature>
<dbReference type="InterPro" id="IPR010507">
    <property type="entry name" value="Znf_MYM"/>
</dbReference>